<feature type="transmembrane region" description="Helical" evidence="7">
    <location>
        <begin position="556"/>
        <end position="577"/>
    </location>
</feature>
<organism evidence="9 10">
    <name type="scientific">Rugosimonospora africana</name>
    <dbReference type="NCBI Taxonomy" id="556532"/>
    <lineage>
        <taxon>Bacteria</taxon>
        <taxon>Bacillati</taxon>
        <taxon>Actinomycetota</taxon>
        <taxon>Actinomycetes</taxon>
        <taxon>Micromonosporales</taxon>
        <taxon>Micromonosporaceae</taxon>
        <taxon>Rugosimonospora</taxon>
    </lineage>
</organism>
<accession>A0A8J3QPQ8</accession>
<evidence type="ECO:0000256" key="2">
    <source>
        <dbReference type="ARBA" id="ARBA00022475"/>
    </source>
</evidence>
<evidence type="ECO:0000256" key="1">
    <source>
        <dbReference type="ARBA" id="ARBA00004651"/>
    </source>
</evidence>
<dbReference type="Pfam" id="PF02687">
    <property type="entry name" value="FtsX"/>
    <property type="match status" value="2"/>
</dbReference>
<keyword evidence="5 7" id="KW-0472">Membrane</keyword>
<feature type="transmembrane region" description="Helical" evidence="7">
    <location>
        <begin position="505"/>
        <end position="528"/>
    </location>
</feature>
<dbReference type="EMBL" id="BONZ01000012">
    <property type="protein sequence ID" value="GIH12876.1"/>
    <property type="molecule type" value="Genomic_DNA"/>
</dbReference>
<evidence type="ECO:0000256" key="6">
    <source>
        <dbReference type="ARBA" id="ARBA00038076"/>
    </source>
</evidence>
<feature type="transmembrane region" description="Helical" evidence="7">
    <location>
        <begin position="339"/>
        <end position="363"/>
    </location>
</feature>
<evidence type="ECO:0000313" key="9">
    <source>
        <dbReference type="EMBL" id="GIH12876.1"/>
    </source>
</evidence>
<dbReference type="GO" id="GO:0005886">
    <property type="term" value="C:plasma membrane"/>
    <property type="evidence" value="ECO:0007669"/>
    <property type="project" value="UniProtKB-SubCell"/>
</dbReference>
<dbReference type="InterPro" id="IPR050250">
    <property type="entry name" value="Macrolide_Exporter_MacB"/>
</dbReference>
<evidence type="ECO:0000259" key="8">
    <source>
        <dbReference type="Pfam" id="PF02687"/>
    </source>
</evidence>
<gene>
    <name evidence="9" type="ORF">Raf01_10480</name>
</gene>
<dbReference type="InterPro" id="IPR003838">
    <property type="entry name" value="ABC3_permease_C"/>
</dbReference>
<keyword evidence="3 7" id="KW-0812">Transmembrane</keyword>
<keyword evidence="4 7" id="KW-1133">Transmembrane helix</keyword>
<evidence type="ECO:0000256" key="7">
    <source>
        <dbReference type="SAM" id="Phobius"/>
    </source>
</evidence>
<evidence type="ECO:0000256" key="4">
    <source>
        <dbReference type="ARBA" id="ARBA00022989"/>
    </source>
</evidence>
<evidence type="ECO:0000313" key="10">
    <source>
        <dbReference type="Proteomes" id="UP000642748"/>
    </source>
</evidence>
<comment type="similarity">
    <text evidence="6">Belongs to the ABC-4 integral membrane protein family.</text>
</comment>
<name>A0A8J3QPQ8_9ACTN</name>
<evidence type="ECO:0000256" key="5">
    <source>
        <dbReference type="ARBA" id="ARBA00023136"/>
    </source>
</evidence>
<dbReference type="PANTHER" id="PTHR30572">
    <property type="entry name" value="MEMBRANE COMPONENT OF TRANSPORTER-RELATED"/>
    <property type="match status" value="1"/>
</dbReference>
<feature type="transmembrane region" description="Helical" evidence="7">
    <location>
        <begin position="832"/>
        <end position="854"/>
    </location>
</feature>
<feature type="transmembrane region" description="Helical" evidence="7">
    <location>
        <begin position="874"/>
        <end position="895"/>
    </location>
</feature>
<keyword evidence="2" id="KW-1003">Cell membrane</keyword>
<proteinExistence type="inferred from homology"/>
<feature type="domain" description="ABC3 transporter permease C-terminal" evidence="8">
    <location>
        <begin position="347"/>
        <end position="449"/>
    </location>
</feature>
<dbReference type="AlphaFoldDB" id="A0A8J3QPQ8"/>
<evidence type="ECO:0000256" key="3">
    <source>
        <dbReference type="ARBA" id="ARBA00022692"/>
    </source>
</evidence>
<comment type="subcellular location">
    <subcellularLocation>
        <location evidence="1">Cell membrane</location>
        <topology evidence="1">Multi-pass membrane protein</topology>
    </subcellularLocation>
</comment>
<feature type="transmembrane region" description="Helical" evidence="7">
    <location>
        <begin position="780"/>
        <end position="800"/>
    </location>
</feature>
<feature type="transmembrane region" description="Helical" evidence="7">
    <location>
        <begin position="467"/>
        <end position="485"/>
    </location>
</feature>
<comment type="caution">
    <text evidence="9">The sequence shown here is derived from an EMBL/GenBank/DDBJ whole genome shotgun (WGS) entry which is preliminary data.</text>
</comment>
<dbReference type="PANTHER" id="PTHR30572:SF4">
    <property type="entry name" value="ABC TRANSPORTER PERMEASE YTRF"/>
    <property type="match status" value="1"/>
</dbReference>
<feature type="transmembrane region" description="Helical" evidence="7">
    <location>
        <begin position="426"/>
        <end position="446"/>
    </location>
</feature>
<dbReference type="Proteomes" id="UP000642748">
    <property type="component" value="Unassembled WGS sequence"/>
</dbReference>
<dbReference type="GO" id="GO:0022857">
    <property type="term" value="F:transmembrane transporter activity"/>
    <property type="evidence" value="ECO:0007669"/>
    <property type="project" value="TreeGrafter"/>
</dbReference>
<feature type="domain" description="ABC3 transporter permease C-terminal" evidence="8">
    <location>
        <begin position="784"/>
        <end position="904"/>
    </location>
</feature>
<keyword evidence="10" id="KW-1185">Reference proteome</keyword>
<sequence length="912" mass="95882">MRIFGALRMAPWWRGPILLLRRGGVVIALIAAALVATLPAAAATPFLSSSRSATLHHQIAASCPWSLGASVTGTLYGAGDGSDPSDDPAMESANLAATRTEQASAAARSIPLVGPAETTLFTPVQGPTEVADNPVFPINLVARSGAEDHLQVLDGPRGTGAWISDEYANFVHLKVGDPITLYGANKGTSRRLPDGQTEVSFSTERYSTTVPVAAVYRDLRDLPDDPWWCDLESVYDGPQGNAATPVVVFLDQKTFLTVQPRLNMPGKQVITFPLTDPNLNQDQARRTAAAVARFNTLYGAKDSPFDAIQNRVGTPNSGDILLAQFSARADLARRSMLPAVVPVTAAGVLVGLLVVAAAAVFWVQRRRRELTLLSAHGVSAKALALKAVTESLPALVVGTVAGWGAAWGLVRWVGPDPVLSREAAPWAAAGAVASLVAAVLAVAVVAGVTCRSLTDQVRSRHHRVLRAIPYELLVLAAAVPLWRALGGQQVTGDASNGVGTAIHVPGRLLIVPIMVVAGLTVLAARLAVGYLRSRGTRRRPASPAAFLSWRRIGRQAVMTAVLAGATSVPIALAVYGATVTGSVHTTVADEARLRVGSDVVMTLTHRVPIPASLADQATEVLRLDGSQIGGVETDLLGVDPASFARDAYWDSRLDGASLDDLMDPIRSGGGNPRTVVASAQTPSGAQQATWSGDKVLGGTVNIVSTHVLPAQRTGYPAALIPKAALGDDTQYAVVQLWVRGDPAQIQRAAKAANLPVKQILVAEDLYSNSLWEPLTYTFEYLTALSLLTGVVTLVGLLLYLESRTPWHRRSYVMLRRMGLTARSHRRAILGELALPLSAGLVGGIAVAAGLTAALSPNYDLNPDQLPDTVVAVPYLPVGLIAVAVVAVAIGAGGYAQRRIGRANPSEVLRDAI</sequence>
<protein>
    <submittedName>
        <fullName evidence="9">Permease</fullName>
    </submittedName>
</protein>
<feature type="transmembrane region" description="Helical" evidence="7">
    <location>
        <begin position="383"/>
        <end position="406"/>
    </location>
</feature>
<reference evidence="9" key="1">
    <citation type="submission" date="2021-01" db="EMBL/GenBank/DDBJ databases">
        <title>Whole genome shotgun sequence of Rugosimonospora africana NBRC 104875.</title>
        <authorList>
            <person name="Komaki H."/>
            <person name="Tamura T."/>
        </authorList>
    </citation>
    <scope>NUCLEOTIDE SEQUENCE</scope>
    <source>
        <strain evidence="9">NBRC 104875</strain>
    </source>
</reference>